<proteinExistence type="predicted"/>
<sequence>MHRRSLISSWYFPTADLRASICWVCWRHLSAAFLGAVLCVGEWSADDRFHSSSSTLAHSSSQPLCSTPSTAGAWPTSLWSALNSSSFFLRMPW</sequence>
<dbReference type="AlphaFoldDB" id="A0A6B0UEF5"/>
<reference evidence="1" key="1">
    <citation type="submission" date="2019-12" db="EMBL/GenBank/DDBJ databases">
        <title>An insight into the sialome of adult female Ixodes ricinus ticks feeding for 6 days.</title>
        <authorList>
            <person name="Perner J."/>
            <person name="Ribeiro J.M.C."/>
        </authorList>
    </citation>
    <scope>NUCLEOTIDE SEQUENCE</scope>
    <source>
        <strain evidence="1">Semi-engorged</strain>
        <tissue evidence="1">Salivary glands</tissue>
    </source>
</reference>
<protein>
    <submittedName>
        <fullName evidence="1">Putative secreted protein</fullName>
    </submittedName>
</protein>
<evidence type="ECO:0000313" key="1">
    <source>
        <dbReference type="EMBL" id="MXU86776.1"/>
    </source>
</evidence>
<accession>A0A6B0UEF5</accession>
<dbReference type="EMBL" id="GIFC01004693">
    <property type="protein sequence ID" value="MXU86776.1"/>
    <property type="molecule type" value="Transcribed_RNA"/>
</dbReference>
<organism evidence="1">
    <name type="scientific">Ixodes ricinus</name>
    <name type="common">Common tick</name>
    <name type="synonym">Acarus ricinus</name>
    <dbReference type="NCBI Taxonomy" id="34613"/>
    <lineage>
        <taxon>Eukaryota</taxon>
        <taxon>Metazoa</taxon>
        <taxon>Ecdysozoa</taxon>
        <taxon>Arthropoda</taxon>
        <taxon>Chelicerata</taxon>
        <taxon>Arachnida</taxon>
        <taxon>Acari</taxon>
        <taxon>Parasitiformes</taxon>
        <taxon>Ixodida</taxon>
        <taxon>Ixodoidea</taxon>
        <taxon>Ixodidae</taxon>
        <taxon>Ixodinae</taxon>
        <taxon>Ixodes</taxon>
    </lineage>
</organism>
<name>A0A6B0UEF5_IXORI</name>